<evidence type="ECO:0000256" key="1">
    <source>
        <dbReference type="ARBA" id="ARBA00004651"/>
    </source>
</evidence>
<dbReference type="SUPFAM" id="SSF53649">
    <property type="entry name" value="Alkaline phosphatase-like"/>
    <property type="match status" value="1"/>
</dbReference>
<dbReference type="GO" id="GO:0046872">
    <property type="term" value="F:metal ion binding"/>
    <property type="evidence" value="ECO:0007669"/>
    <property type="project" value="UniProtKB-KW"/>
</dbReference>
<evidence type="ECO:0000313" key="11">
    <source>
        <dbReference type="EMBL" id="HIX55168.1"/>
    </source>
</evidence>
<evidence type="ECO:0000256" key="5">
    <source>
        <dbReference type="ARBA" id="ARBA00023136"/>
    </source>
</evidence>
<dbReference type="InterPro" id="IPR017850">
    <property type="entry name" value="Alkaline_phosphatase_core_sf"/>
</dbReference>
<organism evidence="11 12">
    <name type="scientific">Candidatus Sphingobacterium stercoripullorum</name>
    <dbReference type="NCBI Taxonomy" id="2838759"/>
    <lineage>
        <taxon>Bacteria</taxon>
        <taxon>Pseudomonadati</taxon>
        <taxon>Bacteroidota</taxon>
        <taxon>Sphingobacteriia</taxon>
        <taxon>Sphingobacteriales</taxon>
        <taxon>Sphingobacteriaceae</taxon>
        <taxon>Sphingobacterium</taxon>
    </lineage>
</organism>
<keyword evidence="2" id="KW-1003">Cell membrane</keyword>
<dbReference type="Pfam" id="PF00884">
    <property type="entry name" value="Sulfatase"/>
    <property type="match status" value="1"/>
</dbReference>
<dbReference type="Proteomes" id="UP000824156">
    <property type="component" value="Unassembled WGS sequence"/>
</dbReference>
<dbReference type="EMBL" id="DXEZ01000248">
    <property type="protein sequence ID" value="HIX55168.1"/>
    <property type="molecule type" value="Genomic_DNA"/>
</dbReference>
<accession>A0A9D1WAF2</accession>
<gene>
    <name evidence="11" type="ORF">H9853_09080</name>
</gene>
<reference evidence="11" key="1">
    <citation type="journal article" date="2021" name="PeerJ">
        <title>Extensive microbial diversity within the chicken gut microbiome revealed by metagenomics and culture.</title>
        <authorList>
            <person name="Gilroy R."/>
            <person name="Ravi A."/>
            <person name="Getino M."/>
            <person name="Pursley I."/>
            <person name="Horton D.L."/>
            <person name="Alikhan N.F."/>
            <person name="Baker D."/>
            <person name="Gharbi K."/>
            <person name="Hall N."/>
            <person name="Watson M."/>
            <person name="Adriaenssens E.M."/>
            <person name="Foster-Nyarko E."/>
            <person name="Jarju S."/>
            <person name="Secka A."/>
            <person name="Antonio M."/>
            <person name="Oren A."/>
            <person name="Chaudhuri R.R."/>
            <person name="La Ragione R."/>
            <person name="Hildebrand F."/>
            <person name="Pallen M.J."/>
        </authorList>
    </citation>
    <scope>NUCLEOTIDE SEQUENCE</scope>
    <source>
        <strain evidence="11">1719</strain>
    </source>
</reference>
<dbReference type="PANTHER" id="PTHR47371:SF3">
    <property type="entry name" value="PHOSPHOGLYCEROL TRANSFERASE I"/>
    <property type="match status" value="1"/>
</dbReference>
<feature type="binding site" evidence="8">
    <location>
        <position position="499"/>
    </location>
    <ligand>
        <name>Mn(2+)</name>
        <dbReference type="ChEBI" id="CHEBI:29035"/>
    </ligand>
</feature>
<dbReference type="AlphaFoldDB" id="A0A9D1WAF2"/>
<dbReference type="InterPro" id="IPR050448">
    <property type="entry name" value="OpgB/LTA_synthase_biosynth"/>
</dbReference>
<evidence type="ECO:0000256" key="4">
    <source>
        <dbReference type="ARBA" id="ARBA00022989"/>
    </source>
</evidence>
<comment type="subcellular location">
    <subcellularLocation>
        <location evidence="1">Cell membrane</location>
        <topology evidence="1">Multi-pass membrane protein</topology>
    </subcellularLocation>
</comment>
<dbReference type="Gene3D" id="3.40.720.10">
    <property type="entry name" value="Alkaline Phosphatase, subunit A"/>
    <property type="match status" value="1"/>
</dbReference>
<feature type="binding site" evidence="8">
    <location>
        <position position="283"/>
    </location>
    <ligand>
        <name>Mn(2+)</name>
        <dbReference type="ChEBI" id="CHEBI:29035"/>
    </ligand>
</feature>
<dbReference type="GO" id="GO:0016787">
    <property type="term" value="F:hydrolase activity"/>
    <property type="evidence" value="ECO:0007669"/>
    <property type="project" value="UniProtKB-KW"/>
</dbReference>
<comment type="caution">
    <text evidence="11">The sequence shown here is derived from an EMBL/GenBank/DDBJ whole genome shotgun (WGS) entry which is preliminary data.</text>
</comment>
<dbReference type="PIRSF" id="PIRSF005091">
    <property type="entry name" value="Mmb_sulf_HI1246"/>
    <property type="match status" value="1"/>
</dbReference>
<keyword evidence="4 9" id="KW-1133">Transmembrane helix</keyword>
<feature type="domain" description="Sulfatase N-terminal" evidence="10">
    <location>
        <begin position="275"/>
        <end position="552"/>
    </location>
</feature>
<feature type="transmembrane region" description="Helical" evidence="9">
    <location>
        <begin position="182"/>
        <end position="204"/>
    </location>
</feature>
<dbReference type="CDD" id="cd16015">
    <property type="entry name" value="LTA_synthase"/>
    <property type="match status" value="1"/>
</dbReference>
<dbReference type="InterPro" id="IPR000917">
    <property type="entry name" value="Sulfatase_N"/>
</dbReference>
<evidence type="ECO:0000313" key="12">
    <source>
        <dbReference type="Proteomes" id="UP000824156"/>
    </source>
</evidence>
<evidence type="ECO:0000256" key="3">
    <source>
        <dbReference type="ARBA" id="ARBA00022692"/>
    </source>
</evidence>
<keyword evidence="5 9" id="KW-0472">Membrane</keyword>
<keyword evidence="11" id="KW-0378">Hydrolase</keyword>
<evidence type="ECO:0000256" key="9">
    <source>
        <dbReference type="SAM" id="Phobius"/>
    </source>
</evidence>
<feature type="transmembrane region" description="Helical" evidence="9">
    <location>
        <begin position="53"/>
        <end position="77"/>
    </location>
</feature>
<feature type="transmembrane region" description="Helical" evidence="9">
    <location>
        <begin position="12"/>
        <end position="33"/>
    </location>
</feature>
<protein>
    <submittedName>
        <fullName evidence="11">Sulfatase-like hydrolase/transferase</fullName>
    </submittedName>
</protein>
<evidence type="ECO:0000256" key="6">
    <source>
        <dbReference type="PIRSR" id="PIRSR005091-1"/>
    </source>
</evidence>
<reference evidence="11" key="2">
    <citation type="submission" date="2021-04" db="EMBL/GenBank/DDBJ databases">
        <authorList>
            <person name="Gilroy R."/>
        </authorList>
    </citation>
    <scope>NUCLEOTIDE SEQUENCE</scope>
    <source>
        <strain evidence="11">1719</strain>
    </source>
</reference>
<keyword evidence="7" id="KW-0479">Metal-binding</keyword>
<dbReference type="InterPro" id="IPR012160">
    <property type="entry name" value="LtaS-like"/>
</dbReference>
<evidence type="ECO:0000259" key="10">
    <source>
        <dbReference type="Pfam" id="PF00884"/>
    </source>
</evidence>
<keyword evidence="7" id="KW-0464">Manganese</keyword>
<dbReference type="PANTHER" id="PTHR47371">
    <property type="entry name" value="LIPOTEICHOIC ACID SYNTHASE"/>
    <property type="match status" value="1"/>
</dbReference>
<feature type="binding site" evidence="7">
    <location>
        <position position="444"/>
    </location>
    <ligand>
        <name>substrate</name>
    </ligand>
</feature>
<dbReference type="GO" id="GO:0005886">
    <property type="term" value="C:plasma membrane"/>
    <property type="evidence" value="ECO:0007669"/>
    <property type="project" value="UniProtKB-SubCell"/>
</dbReference>
<name>A0A9D1WAF2_9SPHI</name>
<feature type="transmembrane region" description="Helical" evidence="9">
    <location>
        <begin position="97"/>
        <end position="119"/>
    </location>
</feature>
<evidence type="ECO:0000256" key="2">
    <source>
        <dbReference type="ARBA" id="ARBA00022475"/>
    </source>
</evidence>
<evidence type="ECO:0000256" key="7">
    <source>
        <dbReference type="PIRSR" id="PIRSR005091-2"/>
    </source>
</evidence>
<proteinExistence type="predicted"/>
<feature type="binding site" evidence="8">
    <location>
        <position position="498"/>
    </location>
    <ligand>
        <name>Mn(2+)</name>
        <dbReference type="ChEBI" id="CHEBI:29035"/>
    </ligand>
</feature>
<sequence>MARLGSKRINGVLGVFYLQFALFFILLVIYSFLRIGFYFYNKALFPQVDGPEFLSILWGGVKFDIAALLYINALYILLQSLPWPWKFSKWWQKIIKVVFVVFNAIGIALNLVDFLYYPFTLKRTTGTLFAQFANESNWGTLALNFFMDYWFMVLFFIVLVWCLVKIYDLFIILGESKGWRYYFIHTLATVFIAFLFIGGVRGGWAHSTRPITISNAGDYVSVPEHMSIVVNTPFSILRTLKATQLEKLSYFTEDELQKEYSVIHLPVDTADFDPKNVVVLILESFAKEHVGALNKDIQNGEYKGYTPFLDSLIDNAYTFKYTYANGRKSIDALPSIFSGIPSIGEPFVLSIYSSNRTTSLPQLLLNKGYSTAFYHGAPNGSMGFSAYAKLAGFEYYFGKDEYANDKDFDGIWGIWDEPFMQFMASSIDTLRQPFFAGFFSLSSHHPFKVPKKYQGKFPKGPLPVQEPIGYTDNALRRFFQRAKSSSWYDNTLFVICADHATVSHLPEYQNTQGAYAIPIVFYYPGGDKELVGMQQKVVQQIDILPTVLNFLNYPEPYFAFGFDAFRQEDNFSIVNNDGIFTMFYDSYVYTHDGNRGLSLFDLQSDPLSQNNIIGEDKSRDQLLERKLMLFRQQYNNRMLNNELLTN</sequence>
<feature type="transmembrane region" description="Helical" evidence="9">
    <location>
        <begin position="149"/>
        <end position="170"/>
    </location>
</feature>
<keyword evidence="3 9" id="KW-0812">Transmembrane</keyword>
<evidence type="ECO:0000256" key="8">
    <source>
        <dbReference type="PIRSR" id="PIRSR005091-3"/>
    </source>
</evidence>
<feature type="active site" evidence="6">
    <location>
        <position position="329"/>
    </location>
</feature>